<sequence length="212" mass="24031">MCDNPRIEEDKEVWTEPLFGLTSPTRRTTQGCRHKCDKIGGGAGYDDSRLTPCTRPRPVAGTQALCPWTLQFTEQAANESYHRRHRNSLLTHEYRIVSRISPHPGSNSTEWIREIVPYVVREEMQKLYGPRQPEVGFIAIVIRDEVQQVLHNRHYQPLPTNAEPAPVSTDIRSRTYAEALRMPVSSLLVASPAVAIQRMPPTNAQNHARLSS</sequence>
<protein>
    <recommendedName>
        <fullName evidence="3">Tick transposon</fullName>
    </recommendedName>
</protein>
<gene>
    <name evidence="1" type="ORF">HPB52_021371</name>
</gene>
<proteinExistence type="predicted"/>
<organism evidence="1 2">
    <name type="scientific">Rhipicephalus sanguineus</name>
    <name type="common">Brown dog tick</name>
    <name type="synonym">Ixodes sanguineus</name>
    <dbReference type="NCBI Taxonomy" id="34632"/>
    <lineage>
        <taxon>Eukaryota</taxon>
        <taxon>Metazoa</taxon>
        <taxon>Ecdysozoa</taxon>
        <taxon>Arthropoda</taxon>
        <taxon>Chelicerata</taxon>
        <taxon>Arachnida</taxon>
        <taxon>Acari</taxon>
        <taxon>Parasitiformes</taxon>
        <taxon>Ixodida</taxon>
        <taxon>Ixodoidea</taxon>
        <taxon>Ixodidae</taxon>
        <taxon>Rhipicephalinae</taxon>
        <taxon>Rhipicephalus</taxon>
        <taxon>Rhipicephalus</taxon>
    </lineage>
</organism>
<comment type="caution">
    <text evidence="1">The sequence shown here is derived from an EMBL/GenBank/DDBJ whole genome shotgun (WGS) entry which is preliminary data.</text>
</comment>
<accession>A0A9D4PKL1</accession>
<reference evidence="1" key="2">
    <citation type="submission" date="2021-09" db="EMBL/GenBank/DDBJ databases">
        <authorList>
            <person name="Jia N."/>
            <person name="Wang J."/>
            <person name="Shi W."/>
            <person name="Du L."/>
            <person name="Sun Y."/>
            <person name="Zhan W."/>
            <person name="Jiang J."/>
            <person name="Wang Q."/>
            <person name="Zhang B."/>
            <person name="Ji P."/>
            <person name="Sakyi L.B."/>
            <person name="Cui X."/>
            <person name="Yuan T."/>
            <person name="Jiang B."/>
            <person name="Yang W."/>
            <person name="Lam T.T.-Y."/>
            <person name="Chang Q."/>
            <person name="Ding S."/>
            <person name="Wang X."/>
            <person name="Zhu J."/>
            <person name="Ruan X."/>
            <person name="Zhao L."/>
            <person name="Wei J."/>
            <person name="Que T."/>
            <person name="Du C."/>
            <person name="Cheng J."/>
            <person name="Dai P."/>
            <person name="Han X."/>
            <person name="Huang E."/>
            <person name="Gao Y."/>
            <person name="Liu J."/>
            <person name="Shao H."/>
            <person name="Ye R."/>
            <person name="Li L."/>
            <person name="Wei W."/>
            <person name="Wang X."/>
            <person name="Wang C."/>
            <person name="Huo Q."/>
            <person name="Li W."/>
            <person name="Guo W."/>
            <person name="Chen H."/>
            <person name="Chen S."/>
            <person name="Zhou L."/>
            <person name="Zhou L."/>
            <person name="Ni X."/>
            <person name="Tian J."/>
            <person name="Zhou Y."/>
            <person name="Sheng Y."/>
            <person name="Liu T."/>
            <person name="Pan Y."/>
            <person name="Xia L."/>
            <person name="Li J."/>
            <person name="Zhao F."/>
            <person name="Cao W."/>
        </authorList>
    </citation>
    <scope>NUCLEOTIDE SEQUENCE</scope>
    <source>
        <strain evidence="1">Rsan-2018</strain>
        <tissue evidence="1">Larvae</tissue>
    </source>
</reference>
<reference evidence="1" key="1">
    <citation type="journal article" date="2020" name="Cell">
        <title>Large-Scale Comparative Analyses of Tick Genomes Elucidate Their Genetic Diversity and Vector Capacities.</title>
        <authorList>
            <consortium name="Tick Genome and Microbiome Consortium (TIGMIC)"/>
            <person name="Jia N."/>
            <person name="Wang J."/>
            <person name="Shi W."/>
            <person name="Du L."/>
            <person name="Sun Y."/>
            <person name="Zhan W."/>
            <person name="Jiang J.F."/>
            <person name="Wang Q."/>
            <person name="Zhang B."/>
            <person name="Ji P."/>
            <person name="Bell-Sakyi L."/>
            <person name="Cui X.M."/>
            <person name="Yuan T.T."/>
            <person name="Jiang B.G."/>
            <person name="Yang W.F."/>
            <person name="Lam T.T."/>
            <person name="Chang Q.C."/>
            <person name="Ding S.J."/>
            <person name="Wang X.J."/>
            <person name="Zhu J.G."/>
            <person name="Ruan X.D."/>
            <person name="Zhao L."/>
            <person name="Wei J.T."/>
            <person name="Ye R.Z."/>
            <person name="Que T.C."/>
            <person name="Du C.H."/>
            <person name="Zhou Y.H."/>
            <person name="Cheng J.X."/>
            <person name="Dai P.F."/>
            <person name="Guo W.B."/>
            <person name="Han X.H."/>
            <person name="Huang E.J."/>
            <person name="Li L.F."/>
            <person name="Wei W."/>
            <person name="Gao Y.C."/>
            <person name="Liu J.Z."/>
            <person name="Shao H.Z."/>
            <person name="Wang X."/>
            <person name="Wang C.C."/>
            <person name="Yang T.C."/>
            <person name="Huo Q.B."/>
            <person name="Li W."/>
            <person name="Chen H.Y."/>
            <person name="Chen S.E."/>
            <person name="Zhou L.G."/>
            <person name="Ni X.B."/>
            <person name="Tian J.H."/>
            <person name="Sheng Y."/>
            <person name="Liu T."/>
            <person name="Pan Y.S."/>
            <person name="Xia L.Y."/>
            <person name="Li J."/>
            <person name="Zhao F."/>
            <person name="Cao W.C."/>
        </authorList>
    </citation>
    <scope>NUCLEOTIDE SEQUENCE</scope>
    <source>
        <strain evidence="1">Rsan-2018</strain>
    </source>
</reference>
<name>A0A9D4PKL1_RHISA</name>
<evidence type="ECO:0000313" key="2">
    <source>
        <dbReference type="Proteomes" id="UP000821837"/>
    </source>
</evidence>
<dbReference type="EMBL" id="JABSTV010001253">
    <property type="protein sequence ID" value="KAH7944554.1"/>
    <property type="molecule type" value="Genomic_DNA"/>
</dbReference>
<dbReference type="Proteomes" id="UP000821837">
    <property type="component" value="Unassembled WGS sequence"/>
</dbReference>
<dbReference type="AlphaFoldDB" id="A0A9D4PKL1"/>
<evidence type="ECO:0008006" key="3">
    <source>
        <dbReference type="Google" id="ProtNLM"/>
    </source>
</evidence>
<evidence type="ECO:0000313" key="1">
    <source>
        <dbReference type="EMBL" id="KAH7944554.1"/>
    </source>
</evidence>
<keyword evidence="2" id="KW-1185">Reference proteome</keyword>